<evidence type="ECO:0000256" key="1">
    <source>
        <dbReference type="ARBA" id="ARBA00004123"/>
    </source>
</evidence>
<evidence type="ECO:0000256" key="5">
    <source>
        <dbReference type="ARBA" id="ARBA00022801"/>
    </source>
</evidence>
<dbReference type="SUPFAM" id="SSF54197">
    <property type="entry name" value="HIT-like"/>
    <property type="match status" value="2"/>
</dbReference>
<dbReference type="Pfam" id="PF16278">
    <property type="entry name" value="zf-C2HE"/>
    <property type="match status" value="2"/>
</dbReference>
<evidence type="ECO:0000256" key="7">
    <source>
        <dbReference type="ARBA" id="ARBA00023125"/>
    </source>
</evidence>
<name>A0A6J2SSU0_DROHY</name>
<dbReference type="KEGG" id="dhe:111596201"/>
<dbReference type="GO" id="GO:0000012">
    <property type="term" value="P:single strand break repair"/>
    <property type="evidence" value="ECO:0007669"/>
    <property type="project" value="TreeGrafter"/>
</dbReference>
<dbReference type="CTD" id="54840"/>
<evidence type="ECO:0000313" key="13">
    <source>
        <dbReference type="Proteomes" id="UP000504633"/>
    </source>
</evidence>
<dbReference type="GO" id="GO:0008270">
    <property type="term" value="F:zinc ion binding"/>
    <property type="evidence" value="ECO:0007669"/>
    <property type="project" value="UniProtKB-KW"/>
</dbReference>
<evidence type="ECO:0000259" key="12">
    <source>
        <dbReference type="PROSITE" id="PS51084"/>
    </source>
</evidence>
<evidence type="ECO:0000256" key="2">
    <source>
        <dbReference type="ARBA" id="ARBA00022723"/>
    </source>
</evidence>
<feature type="compositionally biased region" description="Polar residues" evidence="11">
    <location>
        <begin position="489"/>
        <end position="507"/>
    </location>
</feature>
<keyword evidence="2" id="KW-0479">Metal-binding</keyword>
<comment type="subcellular location">
    <subcellularLocation>
        <location evidence="1">Nucleus</location>
    </subcellularLocation>
</comment>
<dbReference type="InterPro" id="IPR013087">
    <property type="entry name" value="Znf_C2H2_type"/>
</dbReference>
<dbReference type="InterPro" id="IPR011146">
    <property type="entry name" value="HIT-like"/>
</dbReference>
<evidence type="ECO:0000256" key="6">
    <source>
        <dbReference type="ARBA" id="ARBA00022833"/>
    </source>
</evidence>
<dbReference type="PANTHER" id="PTHR12486">
    <property type="entry name" value="APRATAXIN-RELATED"/>
    <property type="match status" value="1"/>
</dbReference>
<sequence length="563" mass="64766">MKQLLKMSWQTGLIKTILDPTNLIISTDVAVVIADKYPKARHHYLVLPKEDIASIFHLNKKHLPLLEELHLLARNIIEVRGECFNSFQIGFHAQPSMQRLHLHVISKDFVSSWLKTKKHWNSFNTAFFIPYKTLYEKLRHDDPIQRLPKGKVDELLAKPLACNQCEFVGKNIPSLKEHLLQHEMSNRIESAKELLKLKAKSEKALIETDQAVVLKDAYPKAQYHFLVVSKEDIPNLSALTQEHLPLLDHMKELSVQIIEQQQNVSLKNFLIGFKIDPFMKGLKMHVISDDFYSKSMRRISHWNSFNTELFLTYQTVYALIRVQGHIEPILAEKAKELRSALPLRCNQCSFETEYLLELKGHLLEHWKKREVNKVEQQVEVVIRMLDETKLATLPKKELDKSAVPLNQSKSNQAMESAYHERVTAANPFKVTIPATNKKPPNCRRNMGYQPPETSAAQHPNAFNKQYYKPYHPMGSTNPNFKPLPIGQPNKHNINTSGPYSYPTNFQPLKNVAKNKNFPKPQNLDGQQNPSLNKPKPEFKKKNYKKNQSDVSSKSKGQNGGQSS</sequence>
<evidence type="ECO:0000256" key="4">
    <source>
        <dbReference type="ARBA" id="ARBA00022771"/>
    </source>
</evidence>
<keyword evidence="8" id="KW-0234">DNA repair</keyword>
<keyword evidence="5" id="KW-0378">Hydrolase</keyword>
<dbReference type="PROSITE" id="PS51084">
    <property type="entry name" value="HIT_2"/>
    <property type="match status" value="1"/>
</dbReference>
<dbReference type="Pfam" id="PF11969">
    <property type="entry name" value="DcpS_C"/>
    <property type="match status" value="2"/>
</dbReference>
<dbReference type="GO" id="GO:0005634">
    <property type="term" value="C:nucleus"/>
    <property type="evidence" value="ECO:0007669"/>
    <property type="project" value="UniProtKB-SubCell"/>
</dbReference>
<dbReference type="Gene3D" id="3.30.428.10">
    <property type="entry name" value="HIT-like"/>
    <property type="match status" value="2"/>
</dbReference>
<evidence type="ECO:0000256" key="3">
    <source>
        <dbReference type="ARBA" id="ARBA00022763"/>
    </source>
</evidence>
<keyword evidence="13" id="KW-1185">Reference proteome</keyword>
<keyword evidence="7" id="KW-0238">DNA-binding</keyword>
<keyword evidence="3" id="KW-0227">DNA damage</keyword>
<dbReference type="GO" id="GO:0030983">
    <property type="term" value="F:mismatched DNA binding"/>
    <property type="evidence" value="ECO:0007669"/>
    <property type="project" value="TreeGrafter"/>
</dbReference>
<dbReference type="GO" id="GO:0033699">
    <property type="term" value="F:DNA 5'-adenosine monophosphate hydrolase activity"/>
    <property type="evidence" value="ECO:0007669"/>
    <property type="project" value="TreeGrafter"/>
</dbReference>
<dbReference type="GeneID" id="111596201"/>
<evidence type="ECO:0000256" key="11">
    <source>
        <dbReference type="SAM" id="MobiDB-lite"/>
    </source>
</evidence>
<dbReference type="GO" id="GO:1990165">
    <property type="term" value="F:single-strand break-containing DNA binding"/>
    <property type="evidence" value="ECO:0007669"/>
    <property type="project" value="TreeGrafter"/>
</dbReference>
<dbReference type="RefSeq" id="XP_030080823.1">
    <property type="nucleotide sequence ID" value="XM_030224963.1"/>
</dbReference>
<feature type="region of interest" description="Disordered" evidence="11">
    <location>
        <begin position="472"/>
        <end position="563"/>
    </location>
</feature>
<keyword evidence="9" id="KW-0539">Nucleus</keyword>
<accession>A0A6J2SSU0</accession>
<feature type="domain" description="HIT" evidence="12">
    <location>
        <begin position="10"/>
        <end position="115"/>
    </location>
</feature>
<gene>
    <name evidence="14" type="primary">LOC111596201</name>
</gene>
<dbReference type="PANTHER" id="PTHR12486:SF4">
    <property type="entry name" value="APRATAXIN"/>
    <property type="match status" value="1"/>
</dbReference>
<comment type="caution">
    <text evidence="10">Lacks conserved residue(s) required for the propagation of feature annotation.</text>
</comment>
<dbReference type="AlphaFoldDB" id="A0A6J2SSU0"/>
<evidence type="ECO:0000256" key="8">
    <source>
        <dbReference type="ARBA" id="ARBA00023204"/>
    </source>
</evidence>
<dbReference type="InterPro" id="IPR036265">
    <property type="entry name" value="HIT-like_sf"/>
</dbReference>
<keyword evidence="4" id="KW-0863">Zinc-finger</keyword>
<proteinExistence type="predicted"/>
<keyword evidence="6" id="KW-0862">Zinc</keyword>
<dbReference type="InterPro" id="IPR019808">
    <property type="entry name" value="Histidine_triad_CS"/>
</dbReference>
<dbReference type="OrthoDB" id="3512845at2759"/>
<dbReference type="FunFam" id="3.30.428.10:FF:000004">
    <property type="entry name" value="aprataxin isoform X2"/>
    <property type="match status" value="2"/>
</dbReference>
<dbReference type="Proteomes" id="UP000504633">
    <property type="component" value="Unplaced"/>
</dbReference>
<evidence type="ECO:0000313" key="14">
    <source>
        <dbReference type="RefSeq" id="XP_030080823.1"/>
    </source>
</evidence>
<dbReference type="InterPro" id="IPR032566">
    <property type="entry name" value="Znf-C2HE"/>
</dbReference>
<evidence type="ECO:0000256" key="10">
    <source>
        <dbReference type="PROSITE-ProRule" id="PRU00464"/>
    </source>
</evidence>
<evidence type="ECO:0000256" key="9">
    <source>
        <dbReference type="ARBA" id="ARBA00023242"/>
    </source>
</evidence>
<dbReference type="GO" id="GO:0003697">
    <property type="term" value="F:single-stranded DNA binding"/>
    <property type="evidence" value="ECO:0007669"/>
    <property type="project" value="TreeGrafter"/>
</dbReference>
<reference evidence="14" key="1">
    <citation type="submission" date="2025-08" db="UniProtKB">
        <authorList>
            <consortium name="RefSeq"/>
        </authorList>
    </citation>
    <scope>IDENTIFICATION</scope>
    <source>
        <strain evidence="14">15085-1641.00</strain>
        <tissue evidence="14">Whole body</tissue>
    </source>
</reference>
<protein>
    <submittedName>
        <fullName evidence="14">Aprataxin-like protein</fullName>
    </submittedName>
</protein>
<dbReference type="PROSITE" id="PS00892">
    <property type="entry name" value="HIT_1"/>
    <property type="match status" value="1"/>
</dbReference>
<organism evidence="13 14">
    <name type="scientific">Drosophila hydei</name>
    <name type="common">Fruit fly</name>
    <dbReference type="NCBI Taxonomy" id="7224"/>
    <lineage>
        <taxon>Eukaryota</taxon>
        <taxon>Metazoa</taxon>
        <taxon>Ecdysozoa</taxon>
        <taxon>Arthropoda</taxon>
        <taxon>Hexapoda</taxon>
        <taxon>Insecta</taxon>
        <taxon>Pterygota</taxon>
        <taxon>Neoptera</taxon>
        <taxon>Endopterygota</taxon>
        <taxon>Diptera</taxon>
        <taxon>Brachycera</taxon>
        <taxon>Muscomorpha</taxon>
        <taxon>Ephydroidea</taxon>
        <taxon>Drosophilidae</taxon>
        <taxon>Drosophila</taxon>
    </lineage>
</organism>
<dbReference type="SMART" id="SM00355">
    <property type="entry name" value="ZnF_C2H2"/>
    <property type="match status" value="2"/>
</dbReference>
<dbReference type="GO" id="GO:0003725">
    <property type="term" value="F:double-stranded RNA binding"/>
    <property type="evidence" value="ECO:0007669"/>
    <property type="project" value="TreeGrafter"/>
</dbReference>